<dbReference type="Pfam" id="PF02378">
    <property type="entry name" value="PTS_EIIC"/>
    <property type="match status" value="1"/>
</dbReference>
<evidence type="ECO:0000256" key="6">
    <source>
        <dbReference type="ARBA" id="ARBA00022989"/>
    </source>
</evidence>
<dbReference type="PANTHER" id="PTHR33989">
    <property type="match status" value="1"/>
</dbReference>
<gene>
    <name evidence="11" type="ORF">ACFQH1_00360</name>
</gene>
<evidence type="ECO:0000313" key="12">
    <source>
        <dbReference type="Proteomes" id="UP001596227"/>
    </source>
</evidence>
<feature type="domain" description="PTS EIIC type-3" evidence="10">
    <location>
        <begin position="14"/>
        <end position="415"/>
    </location>
</feature>
<keyword evidence="2 8" id="KW-0813">Transport</keyword>
<accession>A0ABW1UC28</accession>
<dbReference type="NCBIfam" id="TIGR00410">
    <property type="entry name" value="lacE"/>
    <property type="match status" value="1"/>
</dbReference>
<name>A0ABW1UC28_9LACO</name>
<dbReference type="InterPro" id="IPR004501">
    <property type="entry name" value="PTS_EIIC_3"/>
</dbReference>
<comment type="caution">
    <text evidence="11">The sequence shown here is derived from an EMBL/GenBank/DDBJ whole genome shotgun (WGS) entry which is preliminary data.</text>
</comment>
<feature type="transmembrane region" description="Helical" evidence="9">
    <location>
        <begin position="390"/>
        <end position="413"/>
    </location>
</feature>
<keyword evidence="7 8" id="KW-0472">Membrane</keyword>
<evidence type="ECO:0000256" key="2">
    <source>
        <dbReference type="ARBA" id="ARBA00022448"/>
    </source>
</evidence>
<feature type="transmembrane region" description="Helical" evidence="9">
    <location>
        <begin position="346"/>
        <end position="370"/>
    </location>
</feature>
<feature type="transmembrane region" description="Helical" evidence="9">
    <location>
        <begin position="146"/>
        <end position="163"/>
    </location>
</feature>
<keyword evidence="4 8" id="KW-0762">Sugar transport</keyword>
<dbReference type="PIRSF" id="PIRSF006351">
    <property type="entry name" value="PTS_EIIC-Cellobiose"/>
    <property type="match status" value="1"/>
</dbReference>
<evidence type="ECO:0000259" key="10">
    <source>
        <dbReference type="PROSITE" id="PS51105"/>
    </source>
</evidence>
<feature type="transmembrane region" description="Helical" evidence="9">
    <location>
        <begin position="107"/>
        <end position="126"/>
    </location>
</feature>
<dbReference type="EMBL" id="JBHSSB010000003">
    <property type="protein sequence ID" value="MFC6293703.1"/>
    <property type="molecule type" value="Genomic_DNA"/>
</dbReference>
<dbReference type="InterPro" id="IPR004796">
    <property type="entry name" value="PTS_IIC_cello"/>
</dbReference>
<feature type="transmembrane region" description="Helical" evidence="9">
    <location>
        <begin position="184"/>
        <end position="204"/>
    </location>
</feature>
<sequence>MESNSWLSKFQAAMQKWVEPIAGKMSQSVILTAIKEGMISSLPFLILGSLFSIIVNFPYAPFVNWLAANHLTSYLNLPYQFTMNSLAIIVAYFTTRSYCKSKHVDNVIPAILSVMSIFILAPLKMIKIKGVATPFIPFDNIGVKGLFLALIVSIIVGELYSRIIKANWTIKMPDSVPSTIGESFKSLIPVVLIATLMTLVRFAFSFTTYGDLNSAIYTLLQVPLVKIGTSPWAILLVVLLNSLFFFFGIHSMAINSIVMPILYTLDFQNLAAYHAGNAIPNIITWRFFYMTSKIGGTGCALGLCLFLAFFAKSKQFKTLGRISLPAVIFNTDEPVIFGMPIVLNPIMFIPFVVAPLVSFGVSYLATLIGWVKPIIGLALPEQTPVLINGFLQSGPAFVILQIVMIIVTSIIYLPFARIADNQALAQEQGNQE</sequence>
<evidence type="ECO:0000256" key="3">
    <source>
        <dbReference type="ARBA" id="ARBA00022475"/>
    </source>
</evidence>
<feature type="transmembrane region" description="Helical" evidence="9">
    <location>
        <begin position="232"/>
        <end position="258"/>
    </location>
</feature>
<keyword evidence="3 8" id="KW-1003">Cell membrane</keyword>
<feature type="transmembrane region" description="Helical" evidence="9">
    <location>
        <begin position="77"/>
        <end position="95"/>
    </location>
</feature>
<reference evidence="12" key="1">
    <citation type="journal article" date="2019" name="Int. J. Syst. Evol. Microbiol.">
        <title>The Global Catalogue of Microorganisms (GCM) 10K type strain sequencing project: providing services to taxonomists for standard genome sequencing and annotation.</title>
        <authorList>
            <consortium name="The Broad Institute Genomics Platform"/>
            <consortium name="The Broad Institute Genome Sequencing Center for Infectious Disease"/>
            <person name="Wu L."/>
            <person name="Ma J."/>
        </authorList>
    </citation>
    <scope>NUCLEOTIDE SEQUENCE [LARGE SCALE GENOMIC DNA]</scope>
    <source>
        <strain evidence="12">CCM 8934</strain>
    </source>
</reference>
<evidence type="ECO:0000256" key="4">
    <source>
        <dbReference type="ARBA" id="ARBA00022597"/>
    </source>
</evidence>
<keyword evidence="12" id="KW-1185">Reference proteome</keyword>
<protein>
    <recommendedName>
        <fullName evidence="8">Permease IIC component</fullName>
    </recommendedName>
</protein>
<evidence type="ECO:0000313" key="11">
    <source>
        <dbReference type="EMBL" id="MFC6293703.1"/>
    </source>
</evidence>
<feature type="transmembrane region" description="Helical" evidence="9">
    <location>
        <begin position="294"/>
        <end position="311"/>
    </location>
</feature>
<dbReference type="RefSeq" id="WP_137607898.1">
    <property type="nucleotide sequence ID" value="NZ_BJDH01000008.1"/>
</dbReference>
<dbReference type="InterPro" id="IPR003352">
    <property type="entry name" value="PTS_EIIC"/>
</dbReference>
<proteinExistence type="predicted"/>
<evidence type="ECO:0000256" key="8">
    <source>
        <dbReference type="PIRNR" id="PIRNR006351"/>
    </source>
</evidence>
<organism evidence="11 12">
    <name type="scientific">Lactiplantibacillus daoliensis</name>
    <dbReference type="NCBI Taxonomy" id="2559916"/>
    <lineage>
        <taxon>Bacteria</taxon>
        <taxon>Bacillati</taxon>
        <taxon>Bacillota</taxon>
        <taxon>Bacilli</taxon>
        <taxon>Lactobacillales</taxon>
        <taxon>Lactobacillaceae</taxon>
        <taxon>Lactiplantibacillus</taxon>
    </lineage>
</organism>
<evidence type="ECO:0000256" key="5">
    <source>
        <dbReference type="ARBA" id="ARBA00022692"/>
    </source>
</evidence>
<keyword evidence="5 9" id="KW-0812">Transmembrane</keyword>
<evidence type="ECO:0000256" key="9">
    <source>
        <dbReference type="SAM" id="Phobius"/>
    </source>
</evidence>
<dbReference type="PANTHER" id="PTHR33989:SF4">
    <property type="entry name" value="PTS SYSTEM N,N'-DIACETYLCHITOBIOSE-SPECIFIC EIIC COMPONENT"/>
    <property type="match status" value="1"/>
</dbReference>
<dbReference type="PROSITE" id="PS51105">
    <property type="entry name" value="PTS_EIIC_TYPE_3"/>
    <property type="match status" value="1"/>
</dbReference>
<evidence type="ECO:0000256" key="7">
    <source>
        <dbReference type="ARBA" id="ARBA00023136"/>
    </source>
</evidence>
<keyword evidence="6 9" id="KW-1133">Transmembrane helix</keyword>
<dbReference type="InterPro" id="IPR051088">
    <property type="entry name" value="PTS_Sugar-EIIC/EIIB"/>
</dbReference>
<dbReference type="Proteomes" id="UP001596227">
    <property type="component" value="Unassembled WGS sequence"/>
</dbReference>
<feature type="transmembrane region" description="Helical" evidence="9">
    <location>
        <begin position="37"/>
        <end position="57"/>
    </location>
</feature>
<evidence type="ECO:0000256" key="1">
    <source>
        <dbReference type="ARBA" id="ARBA00004651"/>
    </source>
</evidence>
<comment type="subcellular location">
    <subcellularLocation>
        <location evidence="1">Cell membrane</location>
        <topology evidence="1">Multi-pass membrane protein</topology>
    </subcellularLocation>
</comment>
<comment type="function">
    <text evidence="8">The phosphoenolpyruvate-dependent sugar phosphotransferase system (PTS), a major carbohydrate active -transport system, catalyzes the phosphorylation of incoming sugar substrates concomitant with their translocation across the cell membrane.</text>
</comment>